<reference evidence="9 10" key="1">
    <citation type="journal article" date="2011" name="EMBO J.">
        <title>Structural diversity of bacterial flagellar motors.</title>
        <authorList>
            <person name="Chen S."/>
            <person name="Beeby M."/>
            <person name="Murphy G.E."/>
            <person name="Leadbetter J.R."/>
            <person name="Hendrixson D.R."/>
            <person name="Briegel A."/>
            <person name="Li Z."/>
            <person name="Shi J."/>
            <person name="Tocheva E.I."/>
            <person name="Muller A."/>
            <person name="Dobro M.J."/>
            <person name="Jensen G.J."/>
        </authorList>
    </citation>
    <scope>NUCLEOTIDE SEQUENCE [LARGE SCALE GENOMIC DNA]</scope>
    <source>
        <strain evidence="9 10">DSM 6540</strain>
    </source>
</reference>
<dbReference type="SMART" id="SM00387">
    <property type="entry name" value="HATPase_c"/>
    <property type="match status" value="1"/>
</dbReference>
<name>F7NM97_9FIRM</name>
<keyword evidence="4" id="KW-0808">Transferase</keyword>
<evidence type="ECO:0000313" key="10">
    <source>
        <dbReference type="Proteomes" id="UP000003240"/>
    </source>
</evidence>
<dbReference type="OrthoDB" id="1674512at2"/>
<dbReference type="PROSITE" id="PS50109">
    <property type="entry name" value="HIS_KIN"/>
    <property type="match status" value="1"/>
</dbReference>
<feature type="transmembrane region" description="Helical" evidence="7">
    <location>
        <begin position="143"/>
        <end position="171"/>
    </location>
</feature>
<comment type="caution">
    <text evidence="9">The sequence shown here is derived from an EMBL/GenBank/DDBJ whole genome shotgun (WGS) entry which is preliminary data.</text>
</comment>
<dbReference type="GO" id="GO:0000160">
    <property type="term" value="P:phosphorelay signal transduction system"/>
    <property type="evidence" value="ECO:0007669"/>
    <property type="project" value="UniProtKB-KW"/>
</dbReference>
<evidence type="ECO:0000256" key="4">
    <source>
        <dbReference type="ARBA" id="ARBA00022679"/>
    </source>
</evidence>
<evidence type="ECO:0000256" key="6">
    <source>
        <dbReference type="ARBA" id="ARBA00023012"/>
    </source>
</evidence>
<protein>
    <recommendedName>
        <fullName evidence="2">histidine kinase</fullName>
        <ecNumber evidence="2">2.7.13.3</ecNumber>
    </recommendedName>
</protein>
<dbReference type="SUPFAM" id="SSF55874">
    <property type="entry name" value="ATPase domain of HSP90 chaperone/DNA topoisomerase II/histidine kinase"/>
    <property type="match status" value="1"/>
</dbReference>
<evidence type="ECO:0000256" key="5">
    <source>
        <dbReference type="ARBA" id="ARBA00022777"/>
    </source>
</evidence>
<proteinExistence type="predicted"/>
<dbReference type="AlphaFoldDB" id="F7NM97"/>
<dbReference type="Gene3D" id="3.30.565.10">
    <property type="entry name" value="Histidine kinase-like ATPase, C-terminal domain"/>
    <property type="match status" value="1"/>
</dbReference>
<dbReference type="InterPro" id="IPR005467">
    <property type="entry name" value="His_kinase_dom"/>
</dbReference>
<keyword evidence="10" id="KW-1185">Reference proteome</keyword>
<feature type="transmembrane region" description="Helical" evidence="7">
    <location>
        <begin position="87"/>
        <end position="105"/>
    </location>
</feature>
<feature type="domain" description="Histidine kinase" evidence="8">
    <location>
        <begin position="318"/>
        <end position="423"/>
    </location>
</feature>
<feature type="transmembrane region" description="Helical" evidence="7">
    <location>
        <begin position="117"/>
        <end position="137"/>
    </location>
</feature>
<keyword evidence="7" id="KW-0812">Transmembrane</keyword>
<dbReference type="PANTHER" id="PTHR44936">
    <property type="entry name" value="SENSOR PROTEIN CREC"/>
    <property type="match status" value="1"/>
</dbReference>
<sequence>MGKNKLALLLMLLLVPLAGELKFCPFDGQFSSFRVSFGSPTFLFFLLWLRNISYIYLGLLTGAAVLLFRIALDLASSDTALAVTFSLRFPAFFYYVAYAAIFQLVRNKQLYNQPLHIGIIAIFAELIASFVELMLTLQYSNAAVLFTVPIVGKIVIIAVIRNFFILSFFFITNLRHAEIIIEQQREKNQHLLLLISGLYEEVVHLAKSLQNAETVTRNCYHVYESLLSSQSAFDKSRLAQNILEIAGQVHDIKKDNQRIFAGLTQLISDGKLRDYMPAQDLADMIVQSHQKYARSLNKEIAFTIKMESGLPQLHVYTVLSLVNNLVSNAVESIKNTGDIKISFSRSGESLSLRVADNGPGIPPKKRNLIFKPGYTTKFDLSGKPSTGMGLPYIKELAAHLHGSIDLETNPHETVFIIQLPLQNLTKEG</sequence>
<evidence type="ECO:0000256" key="2">
    <source>
        <dbReference type="ARBA" id="ARBA00012438"/>
    </source>
</evidence>
<feature type="transmembrane region" description="Helical" evidence="7">
    <location>
        <begin position="54"/>
        <end position="72"/>
    </location>
</feature>
<dbReference type="PRINTS" id="PR00344">
    <property type="entry name" value="BCTRLSENSOR"/>
</dbReference>
<evidence type="ECO:0000256" key="3">
    <source>
        <dbReference type="ARBA" id="ARBA00022553"/>
    </source>
</evidence>
<dbReference type="Proteomes" id="UP000003240">
    <property type="component" value="Unassembled WGS sequence"/>
</dbReference>
<keyword evidence="7" id="KW-1133">Transmembrane helix</keyword>
<evidence type="ECO:0000313" key="9">
    <source>
        <dbReference type="EMBL" id="EGO62835.1"/>
    </source>
</evidence>
<dbReference type="InterPro" id="IPR003594">
    <property type="entry name" value="HATPase_dom"/>
</dbReference>
<dbReference type="GO" id="GO:0004673">
    <property type="term" value="F:protein histidine kinase activity"/>
    <property type="evidence" value="ECO:0007669"/>
    <property type="project" value="UniProtKB-EC"/>
</dbReference>
<dbReference type="EMBL" id="AFGF01000163">
    <property type="protein sequence ID" value="EGO62835.1"/>
    <property type="molecule type" value="Genomic_DNA"/>
</dbReference>
<dbReference type="CDD" id="cd00075">
    <property type="entry name" value="HATPase"/>
    <property type="match status" value="1"/>
</dbReference>
<organism evidence="9 10">
    <name type="scientific">Acetonema longum DSM 6540</name>
    <dbReference type="NCBI Taxonomy" id="1009370"/>
    <lineage>
        <taxon>Bacteria</taxon>
        <taxon>Bacillati</taxon>
        <taxon>Bacillota</taxon>
        <taxon>Negativicutes</taxon>
        <taxon>Acetonemataceae</taxon>
        <taxon>Acetonema</taxon>
    </lineage>
</organism>
<keyword evidence="7" id="KW-0472">Membrane</keyword>
<dbReference type="PANTHER" id="PTHR44936:SF9">
    <property type="entry name" value="SENSOR PROTEIN CREC"/>
    <property type="match status" value="1"/>
</dbReference>
<keyword evidence="3" id="KW-0597">Phosphoprotein</keyword>
<dbReference type="Pfam" id="PF02518">
    <property type="entry name" value="HATPase_c"/>
    <property type="match status" value="1"/>
</dbReference>
<evidence type="ECO:0000256" key="1">
    <source>
        <dbReference type="ARBA" id="ARBA00000085"/>
    </source>
</evidence>
<gene>
    <name evidence="9" type="ORF">ALO_16122</name>
</gene>
<dbReference type="InterPro" id="IPR050980">
    <property type="entry name" value="2C_sensor_his_kinase"/>
</dbReference>
<dbReference type="eggNOG" id="COG3290">
    <property type="taxonomic scope" value="Bacteria"/>
</dbReference>
<evidence type="ECO:0000259" key="8">
    <source>
        <dbReference type="PROSITE" id="PS50109"/>
    </source>
</evidence>
<keyword evidence="5 9" id="KW-0418">Kinase</keyword>
<dbReference type="RefSeq" id="WP_004097512.1">
    <property type="nucleotide sequence ID" value="NZ_AFGF01000163.1"/>
</dbReference>
<accession>F7NM97</accession>
<comment type="catalytic activity">
    <reaction evidence="1">
        <text>ATP + protein L-histidine = ADP + protein N-phospho-L-histidine.</text>
        <dbReference type="EC" id="2.7.13.3"/>
    </reaction>
</comment>
<dbReference type="STRING" id="1009370.ALO_16122"/>
<dbReference type="InterPro" id="IPR036890">
    <property type="entry name" value="HATPase_C_sf"/>
</dbReference>
<evidence type="ECO:0000256" key="7">
    <source>
        <dbReference type="SAM" id="Phobius"/>
    </source>
</evidence>
<dbReference type="EC" id="2.7.13.3" evidence="2"/>
<dbReference type="InterPro" id="IPR004358">
    <property type="entry name" value="Sig_transdc_His_kin-like_C"/>
</dbReference>
<keyword evidence="6" id="KW-0902">Two-component regulatory system</keyword>